<feature type="chain" id="PRO_5047186834" evidence="1">
    <location>
        <begin position="22"/>
        <end position="256"/>
    </location>
</feature>
<organism evidence="2 3">
    <name type="scientific">Lutibacter aestuarii</name>
    <dbReference type="NCBI Taxonomy" id="861111"/>
    <lineage>
        <taxon>Bacteria</taxon>
        <taxon>Pseudomonadati</taxon>
        <taxon>Bacteroidota</taxon>
        <taxon>Flavobacteriia</taxon>
        <taxon>Flavobacteriales</taxon>
        <taxon>Flavobacteriaceae</taxon>
        <taxon>Lutibacter</taxon>
    </lineage>
</organism>
<feature type="signal peptide" evidence="1">
    <location>
        <begin position="1"/>
        <end position="21"/>
    </location>
</feature>
<reference evidence="3" key="1">
    <citation type="journal article" date="2019" name="Int. J. Syst. Evol. Microbiol.">
        <title>The Global Catalogue of Microorganisms (GCM) 10K type strain sequencing project: providing services to taxonomists for standard genome sequencing and annotation.</title>
        <authorList>
            <consortium name="The Broad Institute Genomics Platform"/>
            <consortium name="The Broad Institute Genome Sequencing Center for Infectious Disease"/>
            <person name="Wu L."/>
            <person name="Ma J."/>
        </authorList>
    </citation>
    <scope>NUCLEOTIDE SEQUENCE [LARGE SCALE GENOMIC DNA]</scope>
    <source>
        <strain evidence="3">CCUG 60022</strain>
    </source>
</reference>
<dbReference type="RefSeq" id="WP_386782132.1">
    <property type="nucleotide sequence ID" value="NZ_JBHTIC010000007.1"/>
</dbReference>
<keyword evidence="1" id="KW-0732">Signal</keyword>
<dbReference type="InterPro" id="IPR025737">
    <property type="entry name" value="FApF"/>
</dbReference>
<dbReference type="Pfam" id="PF13557">
    <property type="entry name" value="Phenol_MetA_deg"/>
    <property type="match status" value="1"/>
</dbReference>
<evidence type="ECO:0000313" key="3">
    <source>
        <dbReference type="Proteomes" id="UP001597032"/>
    </source>
</evidence>
<evidence type="ECO:0000313" key="2">
    <source>
        <dbReference type="EMBL" id="MFD0761927.1"/>
    </source>
</evidence>
<evidence type="ECO:0000256" key="1">
    <source>
        <dbReference type="SAM" id="SignalP"/>
    </source>
</evidence>
<sequence length="256" mass="29038">MNTTEKILLFFILIASQNLFAQEIVTDRPDQTESSVTIEKKNFQIESGVLYFVDNEESINKFIAPSILIRHGITNSIELRMASHYETTEVNLIGLNEKYSGFNDFEFGVKFQVLNKIDQNIKIAFLTHFLIPTATKELTTNSTGFINKLAISHNLTSKIGLGYNIGYSFVEKENSLTYSLALGYSISNTIGVYIEPYGSWAEQNQIETNFNMGFTFLVNPNLQLDVSYGTGLNNKMNYFSTGFSWKIDNFLTKKNL</sequence>
<accession>A0ABW2Z528</accession>
<gene>
    <name evidence="2" type="ORF">ACFQZW_07525</name>
</gene>
<keyword evidence="3" id="KW-1185">Reference proteome</keyword>
<dbReference type="EMBL" id="JBHTIC010000007">
    <property type="protein sequence ID" value="MFD0761927.1"/>
    <property type="molecule type" value="Genomic_DNA"/>
</dbReference>
<comment type="caution">
    <text evidence="2">The sequence shown here is derived from an EMBL/GenBank/DDBJ whole genome shotgun (WGS) entry which is preliminary data.</text>
</comment>
<name>A0ABW2Z528_9FLAO</name>
<protein>
    <submittedName>
        <fullName evidence="2">Transporter</fullName>
    </submittedName>
</protein>
<dbReference type="Proteomes" id="UP001597032">
    <property type="component" value="Unassembled WGS sequence"/>
</dbReference>
<proteinExistence type="predicted"/>